<evidence type="ECO:0000313" key="1">
    <source>
        <dbReference type="EMBL" id="KAJ3495551.1"/>
    </source>
</evidence>
<evidence type="ECO:0000313" key="2">
    <source>
        <dbReference type="Proteomes" id="UP001148737"/>
    </source>
</evidence>
<comment type="caution">
    <text evidence="1">The sequence shown here is derived from an EMBL/GenBank/DDBJ whole genome shotgun (WGS) entry which is preliminary data.</text>
</comment>
<organism evidence="1 2">
    <name type="scientific">Lecanicillium saksenae</name>
    <dbReference type="NCBI Taxonomy" id="468837"/>
    <lineage>
        <taxon>Eukaryota</taxon>
        <taxon>Fungi</taxon>
        <taxon>Dikarya</taxon>
        <taxon>Ascomycota</taxon>
        <taxon>Pezizomycotina</taxon>
        <taxon>Sordariomycetes</taxon>
        <taxon>Hypocreomycetidae</taxon>
        <taxon>Hypocreales</taxon>
        <taxon>Cordycipitaceae</taxon>
        <taxon>Lecanicillium</taxon>
    </lineage>
</organism>
<protein>
    <submittedName>
        <fullName evidence="1">Uncharacterized protein</fullName>
    </submittedName>
</protein>
<gene>
    <name evidence="1" type="ORF">NLG97_g3315</name>
</gene>
<dbReference type="Proteomes" id="UP001148737">
    <property type="component" value="Unassembled WGS sequence"/>
</dbReference>
<proteinExistence type="predicted"/>
<name>A0ACC1R2F8_9HYPO</name>
<reference evidence="1" key="1">
    <citation type="submission" date="2022-07" db="EMBL/GenBank/DDBJ databases">
        <title>Genome Sequence of Lecanicillium saksenae.</title>
        <authorList>
            <person name="Buettner E."/>
        </authorList>
    </citation>
    <scope>NUCLEOTIDE SEQUENCE</scope>
    <source>
        <strain evidence="1">VT-O1</strain>
    </source>
</reference>
<keyword evidence="2" id="KW-1185">Reference proteome</keyword>
<dbReference type="EMBL" id="JANAKD010000267">
    <property type="protein sequence ID" value="KAJ3495551.1"/>
    <property type="molecule type" value="Genomic_DNA"/>
</dbReference>
<accession>A0ACC1R2F8</accession>
<sequence length="1410" mass="154570">MECTPAFDRSFGPRVAPCRRSFDFTLTFEHRILTLIPELSFLLTGLVRWLWIRRSAKVLKPQPHGLARAKLAVAGLLLALKTASLGTWAAAGEAAAPSAIASSSIAFISAIILILLSQYEHSRTVRPSSLICLYLLATTIFEVARVRTLWLLQPFNLALATIATLSLAVRVLLLVVEAQEKGVYLTSAYEKASPEYRSGILNRSIYWWINGLFFQGFRSDLSLDDLYNLDENLASKTLTADLKRRWIGDETKRSRKSSLLMHTFTNAKWTIIKAVAARVVLIPLKYAQPFLFSDLIERVSEPDTDGQENAKYGLLGAMFLVYVLIAATNATYKRQTVQMMTVIRGSLVGMIYAEVLDDKSPPTCGANALTLMSTDVDRIVTGVQNVHEMWAGSVEIVIAVALLILRIGYPSVAALVVTAACIAGSSFIAPRMREKQMLWIQAVQERVNFTATILKVMRQVKMLGIEDTITEKTHHLRKLELDASRPFRLLIVGVNVLNAAATSIAPAATITLYTATRMNFRTEIPSSDIIFTSLSLISLLTSSGTLFSLALTRFASAMGSFDRIQAYLLAEKGRDDASFEAIELVSESGTELTAMPGTELVVVRGGSFRYSRDKPCELNNLTFTVNRSELIAVSGSLSCGKSTLLKAVLGEISRAAGQRLMQAASVAYCQQTPYIFNGTIQSNIVGDALPDGLETVVGTSGLQLSGGQKQRVALARSLFAKPELLLLDDIFSALDPVTATRIFQRLFGSGGIIRQLGSGVIIVTVDPSQLQCVDKVIVLSDNGHIDAQGSYSEISETCEFIQKLAPPKDRIEDAPEEPASGRERGSARPRSTAARPTPAATKSRRGGDISLYGYYVDSIGRLPFLIILGFVILYTISLVFPQILLSWWSSSVPEKGVTYLVSYGLVSVANVAFIGLYIGLFFVWAVPKSAIKLHRLLLDVVMEMPWVQLMQITVGNLINRFSQDMSLVDMQLPVAFGVALQTFLTCIAQGVMIAIGSGYMSAVIPFCIAALYAIQSFYVRTSLQIRLLGLEAKAPLYDHFLQTIDGGATIRAFKWQERFTKMNEELLDLSQKPFYGLYSVQQWLQVVLDLFVAALATLLTALVLFVTKKRTSGSVGVALVNLLSFNTSLTQLVTYWMQLETSLGAILRTREFVTNPDHQPPEAVQDQTPGQELPAKTLQFRNLSASYGRKEELVLKNITLDLAGGQRVGICGRTGSGKSTLLSCLFSLVNVTSGTIHIDGQDIKSIPRDKLQAAIITIPQQPLIVAGTVRENVLLGSPCPSTDEDIVSIMKQLQVWDLVHEHGGLDASIGSVPLTESQRQLLCIGRALLQPGRIVILDEPTSGFDEDTGRVAQELIREVFQGRLVLSVAHKIDTIIDSDLIVVMDHGQVAEIGPPQDLLQQKGKFWELYQ</sequence>